<comment type="catalytic activity">
    <reaction evidence="8">
        <text>apo-[ACP] + CoA = holo-[ACP] + adenosine 3',5'-bisphosphate + H(+)</text>
        <dbReference type="Rhea" id="RHEA:12068"/>
        <dbReference type="Rhea" id="RHEA-COMP:9685"/>
        <dbReference type="Rhea" id="RHEA-COMP:9690"/>
        <dbReference type="ChEBI" id="CHEBI:15378"/>
        <dbReference type="ChEBI" id="CHEBI:29999"/>
        <dbReference type="ChEBI" id="CHEBI:57287"/>
        <dbReference type="ChEBI" id="CHEBI:58343"/>
        <dbReference type="ChEBI" id="CHEBI:64479"/>
        <dbReference type="EC" id="2.7.8.7"/>
    </reaction>
</comment>
<dbReference type="GO" id="GO:0008897">
    <property type="term" value="F:holo-[acyl-carrier-protein] synthase activity"/>
    <property type="evidence" value="ECO:0007669"/>
    <property type="project" value="UniProtKB-EC"/>
</dbReference>
<comment type="caution">
    <text evidence="10">The sequence shown here is derived from an EMBL/GenBank/DDBJ whole genome shotgun (WGS) entry which is preliminary data.</text>
</comment>
<keyword evidence="1 8" id="KW-0444">Lipid biosynthesis</keyword>
<dbReference type="InterPro" id="IPR004568">
    <property type="entry name" value="Ppantetheine-prot_Trfase_dom"/>
</dbReference>
<evidence type="ECO:0000313" key="10">
    <source>
        <dbReference type="EMBL" id="MEM5948783.1"/>
    </source>
</evidence>
<evidence type="ECO:0000256" key="2">
    <source>
        <dbReference type="ARBA" id="ARBA00022679"/>
    </source>
</evidence>
<organism evidence="10 11">
    <name type="scientific">Rarispira pelagica</name>
    <dbReference type="NCBI Taxonomy" id="3141764"/>
    <lineage>
        <taxon>Bacteria</taxon>
        <taxon>Pseudomonadati</taxon>
        <taxon>Spirochaetota</taxon>
        <taxon>Spirochaetia</taxon>
        <taxon>Winmispirales</taxon>
        <taxon>Winmispiraceae</taxon>
        <taxon>Rarispira</taxon>
    </lineage>
</organism>
<dbReference type="RefSeq" id="WP_420070233.1">
    <property type="nucleotide sequence ID" value="NZ_JBCHKQ010000005.1"/>
</dbReference>
<keyword evidence="5 8" id="KW-0460">Magnesium</keyword>
<sequence length="124" mass="13600">MILGVGLDVVRIDRISHWLDNLSLLARFFHPYEVEALLKKKENPAGSLAARFAAKEAFAKALGTGLRGLALRDIEVKNDDKGRPHIVLYGTARAVFEAIGGRFVHVSLTHERDNALAVVVIEGD</sequence>
<dbReference type="InterPro" id="IPR008278">
    <property type="entry name" value="4-PPantetheinyl_Trfase_dom"/>
</dbReference>
<keyword evidence="3 8" id="KW-0479">Metal-binding</keyword>
<keyword evidence="11" id="KW-1185">Reference proteome</keyword>
<evidence type="ECO:0000256" key="6">
    <source>
        <dbReference type="ARBA" id="ARBA00023098"/>
    </source>
</evidence>
<gene>
    <name evidence="8" type="primary">acpS</name>
    <name evidence="10" type="ORF">WKV44_09555</name>
</gene>
<dbReference type="Pfam" id="PF01648">
    <property type="entry name" value="ACPS"/>
    <property type="match status" value="1"/>
</dbReference>
<evidence type="ECO:0000313" key="11">
    <source>
        <dbReference type="Proteomes" id="UP001466331"/>
    </source>
</evidence>
<accession>A0ABU9UDP0</accession>
<reference evidence="10 11" key="1">
    <citation type="submission" date="2024-03" db="EMBL/GenBank/DDBJ databases">
        <title>Ignisphaera cupida sp. nov., a hyperthermophilic hydrolytic archaeon from a hot spring of Kamchatka, and proposal of Ignisphaeraceae fam. nov.</title>
        <authorList>
            <person name="Podosokorskaya O.A."/>
            <person name="Elcheninov A.G."/>
            <person name="Maltseva A.I."/>
            <person name="Zayulina K.S."/>
            <person name="Novikov A."/>
            <person name="Merkel A.Y."/>
        </authorList>
    </citation>
    <scope>NUCLEOTIDE SEQUENCE [LARGE SCALE GENOMIC DNA]</scope>
    <source>
        <strain evidence="10 11">38H-sp</strain>
    </source>
</reference>
<dbReference type="InterPro" id="IPR002582">
    <property type="entry name" value="ACPS"/>
</dbReference>
<evidence type="ECO:0000256" key="3">
    <source>
        <dbReference type="ARBA" id="ARBA00022723"/>
    </source>
</evidence>
<dbReference type="EMBL" id="JBCHKQ010000005">
    <property type="protein sequence ID" value="MEM5948783.1"/>
    <property type="molecule type" value="Genomic_DNA"/>
</dbReference>
<keyword evidence="6 8" id="KW-0443">Lipid metabolism</keyword>
<evidence type="ECO:0000256" key="8">
    <source>
        <dbReference type="HAMAP-Rule" id="MF_00101"/>
    </source>
</evidence>
<keyword evidence="7 8" id="KW-0275">Fatty acid biosynthesis</keyword>
<keyword evidence="8" id="KW-0963">Cytoplasm</keyword>
<keyword evidence="2 8" id="KW-0808">Transferase</keyword>
<comment type="cofactor">
    <cofactor evidence="8">
        <name>Mg(2+)</name>
        <dbReference type="ChEBI" id="CHEBI:18420"/>
    </cofactor>
</comment>
<dbReference type="HAMAP" id="MF_00101">
    <property type="entry name" value="AcpS"/>
    <property type="match status" value="1"/>
</dbReference>
<dbReference type="Gene3D" id="3.90.470.20">
    <property type="entry name" value="4'-phosphopantetheinyl transferase domain"/>
    <property type="match status" value="1"/>
</dbReference>
<feature type="binding site" evidence="8">
    <location>
        <position position="56"/>
    </location>
    <ligand>
        <name>Mg(2+)</name>
        <dbReference type="ChEBI" id="CHEBI:18420"/>
    </ligand>
</feature>
<evidence type="ECO:0000259" key="9">
    <source>
        <dbReference type="Pfam" id="PF01648"/>
    </source>
</evidence>
<evidence type="ECO:0000256" key="7">
    <source>
        <dbReference type="ARBA" id="ARBA00023160"/>
    </source>
</evidence>
<comment type="subcellular location">
    <subcellularLocation>
        <location evidence="8">Cytoplasm</location>
    </subcellularLocation>
</comment>
<dbReference type="NCBIfam" id="TIGR00516">
    <property type="entry name" value="acpS"/>
    <property type="match status" value="1"/>
</dbReference>
<feature type="binding site" evidence="8">
    <location>
        <position position="8"/>
    </location>
    <ligand>
        <name>Mg(2+)</name>
        <dbReference type="ChEBI" id="CHEBI:18420"/>
    </ligand>
</feature>
<evidence type="ECO:0000256" key="1">
    <source>
        <dbReference type="ARBA" id="ARBA00022516"/>
    </source>
</evidence>
<dbReference type="InterPro" id="IPR037143">
    <property type="entry name" value="4-PPantetheinyl_Trfase_dom_sf"/>
</dbReference>
<keyword evidence="4 8" id="KW-0276">Fatty acid metabolism</keyword>
<comment type="similarity">
    <text evidence="8">Belongs to the P-Pant transferase superfamily. AcpS family.</text>
</comment>
<comment type="function">
    <text evidence="8">Transfers the 4'-phosphopantetheine moiety from coenzyme A to a Ser of acyl-carrier-protein.</text>
</comment>
<dbReference type="SUPFAM" id="SSF56214">
    <property type="entry name" value="4'-phosphopantetheinyl transferase"/>
    <property type="match status" value="1"/>
</dbReference>
<name>A0ABU9UDP0_9SPIR</name>
<evidence type="ECO:0000256" key="4">
    <source>
        <dbReference type="ARBA" id="ARBA00022832"/>
    </source>
</evidence>
<dbReference type="Proteomes" id="UP001466331">
    <property type="component" value="Unassembled WGS sequence"/>
</dbReference>
<dbReference type="NCBIfam" id="NF000832">
    <property type="entry name" value="PRK00070.3-2"/>
    <property type="match status" value="1"/>
</dbReference>
<dbReference type="NCBIfam" id="TIGR00556">
    <property type="entry name" value="pantethn_trn"/>
    <property type="match status" value="1"/>
</dbReference>
<dbReference type="EC" id="2.7.8.7" evidence="8"/>
<proteinExistence type="inferred from homology"/>
<protein>
    <recommendedName>
        <fullName evidence="8">Holo-[acyl-carrier-protein] synthase</fullName>
        <shortName evidence="8">Holo-ACP synthase</shortName>
        <ecNumber evidence="8">2.7.8.7</ecNumber>
    </recommendedName>
    <alternativeName>
        <fullName evidence="8">4'-phosphopantetheinyl transferase AcpS</fullName>
    </alternativeName>
</protein>
<feature type="domain" description="4'-phosphopantetheinyl transferase" evidence="9">
    <location>
        <begin position="4"/>
        <end position="94"/>
    </location>
</feature>
<evidence type="ECO:0000256" key="5">
    <source>
        <dbReference type="ARBA" id="ARBA00022842"/>
    </source>
</evidence>